<dbReference type="PROSITE" id="PS50935">
    <property type="entry name" value="SSB"/>
    <property type="match status" value="1"/>
</dbReference>
<dbReference type="CDD" id="cd04496">
    <property type="entry name" value="SSB_OBF"/>
    <property type="match status" value="1"/>
</dbReference>
<dbReference type="Pfam" id="PF00436">
    <property type="entry name" value="SSB"/>
    <property type="match status" value="1"/>
</dbReference>
<dbReference type="InterPro" id="IPR012340">
    <property type="entry name" value="NA-bd_OB-fold"/>
</dbReference>
<dbReference type="Gene3D" id="2.40.50.140">
    <property type="entry name" value="Nucleic acid-binding proteins"/>
    <property type="match status" value="1"/>
</dbReference>
<dbReference type="AlphaFoldDB" id="A0A085A7E7"/>
<keyword evidence="1 2" id="KW-0238">DNA-binding</keyword>
<dbReference type="EMBL" id="JMTB01000085">
    <property type="protein sequence ID" value="KFC06142.1"/>
    <property type="molecule type" value="Genomic_DNA"/>
</dbReference>
<evidence type="ECO:0000313" key="4">
    <source>
        <dbReference type="EMBL" id="KFC06142.1"/>
    </source>
</evidence>
<keyword evidence="5" id="KW-1185">Reference proteome</keyword>
<comment type="caution">
    <text evidence="4">The sequence shown here is derived from an EMBL/GenBank/DDBJ whole genome shotgun (WGS) entry which is preliminary data.</text>
</comment>
<feature type="region of interest" description="Disordered" evidence="3">
    <location>
        <begin position="78"/>
        <end position="103"/>
    </location>
</feature>
<dbReference type="GO" id="GO:0003697">
    <property type="term" value="F:single-stranded DNA binding"/>
    <property type="evidence" value="ECO:0007669"/>
    <property type="project" value="InterPro"/>
</dbReference>
<sequence length="103" mass="11289">MAMAWLAVPLPCNSAEDGQATFWLCVLAFGKQAEALTKHVKGDIISVAGNMQMSHWTAKDGSRQQGYQILADSVISARTAQPGRKRSQPPEDYDQPPPDEIDF</sequence>
<dbReference type="OrthoDB" id="5767250at2"/>
<evidence type="ECO:0000313" key="5">
    <source>
        <dbReference type="Proteomes" id="UP000028630"/>
    </source>
</evidence>
<evidence type="ECO:0000256" key="3">
    <source>
        <dbReference type="SAM" id="MobiDB-lite"/>
    </source>
</evidence>
<protein>
    <submittedName>
        <fullName evidence="4">Putative single-stranded DNA-binding protein</fullName>
    </submittedName>
</protein>
<gene>
    <name evidence="4" type="ORF">GTGU_02659</name>
</gene>
<name>A0A085A7E7_9ENTR</name>
<dbReference type="InterPro" id="IPR000424">
    <property type="entry name" value="Primosome_PriB/ssb"/>
</dbReference>
<feature type="compositionally biased region" description="Acidic residues" evidence="3">
    <location>
        <begin position="91"/>
        <end position="103"/>
    </location>
</feature>
<reference evidence="5" key="1">
    <citation type="submission" date="2014-05" db="EMBL/GenBank/DDBJ databases">
        <title>ATOL: Assembling a taxonomically balanced genome-scale reconstruction of the evolutionary history of the Enterobacteriaceae.</title>
        <authorList>
            <person name="Plunkett G. III"/>
            <person name="Neeno-Eckwall E.C."/>
            <person name="Glasner J.D."/>
            <person name="Perna N.T."/>
        </authorList>
    </citation>
    <scope>NUCLEOTIDE SEQUENCE [LARGE SCALE GENOMIC DNA]</scope>
    <source>
        <strain evidence="5">ATCC 49490</strain>
    </source>
</reference>
<evidence type="ECO:0000256" key="2">
    <source>
        <dbReference type="PROSITE-ProRule" id="PRU00252"/>
    </source>
</evidence>
<dbReference type="Proteomes" id="UP000028630">
    <property type="component" value="Unassembled WGS sequence"/>
</dbReference>
<organism evidence="4 5">
    <name type="scientific">Trabulsiella guamensis ATCC 49490</name>
    <dbReference type="NCBI Taxonomy" id="1005994"/>
    <lineage>
        <taxon>Bacteria</taxon>
        <taxon>Pseudomonadati</taxon>
        <taxon>Pseudomonadota</taxon>
        <taxon>Gammaproteobacteria</taxon>
        <taxon>Enterobacterales</taxon>
        <taxon>Enterobacteriaceae</taxon>
        <taxon>Trabulsiella</taxon>
    </lineage>
</organism>
<dbReference type="eggNOG" id="COG0629">
    <property type="taxonomic scope" value="Bacteria"/>
</dbReference>
<proteinExistence type="predicted"/>
<accession>A0A085A7E7</accession>
<dbReference type="SUPFAM" id="SSF50249">
    <property type="entry name" value="Nucleic acid-binding proteins"/>
    <property type="match status" value="1"/>
</dbReference>
<evidence type="ECO:0000256" key="1">
    <source>
        <dbReference type="ARBA" id="ARBA00023125"/>
    </source>
</evidence>